<dbReference type="GO" id="GO:0009982">
    <property type="term" value="F:pseudouridine synthase activity"/>
    <property type="evidence" value="ECO:0000318"/>
    <property type="project" value="GO_Central"/>
</dbReference>
<evidence type="ECO:0000256" key="1">
    <source>
        <dbReference type="SAM" id="MobiDB-lite"/>
    </source>
</evidence>
<dbReference type="GeneID" id="66055307"/>
<protein>
    <recommendedName>
        <fullName evidence="2">Pseudouridine synthase RsuA/RluA-like domain-containing protein</fullName>
    </recommendedName>
</protein>
<dbReference type="InterPro" id="IPR006145">
    <property type="entry name" value="PsdUridine_synth_RsuA/RluA"/>
</dbReference>
<dbReference type="EMBL" id="CM008972">
    <property type="protein sequence ID" value="PNW76757.1"/>
    <property type="molecule type" value="Genomic_DNA"/>
</dbReference>
<dbReference type="CDD" id="cd02869">
    <property type="entry name" value="PseudoU_synth_RluA_like"/>
    <property type="match status" value="1"/>
</dbReference>
<dbReference type="AlphaFoldDB" id="A0A2K3D895"/>
<evidence type="ECO:0000313" key="3">
    <source>
        <dbReference type="EMBL" id="PNW76757.1"/>
    </source>
</evidence>
<accession>A0A2K3D895</accession>
<feature type="domain" description="Pseudouridine synthase RsuA/RluA-like" evidence="2">
    <location>
        <begin position="164"/>
        <end position="393"/>
    </location>
</feature>
<dbReference type="SUPFAM" id="SSF55120">
    <property type="entry name" value="Pseudouridine synthase"/>
    <property type="match status" value="1"/>
</dbReference>
<dbReference type="GO" id="GO:0003723">
    <property type="term" value="F:RNA binding"/>
    <property type="evidence" value="ECO:0007669"/>
    <property type="project" value="InterPro"/>
</dbReference>
<evidence type="ECO:0000313" key="4">
    <source>
        <dbReference type="Proteomes" id="UP000006906"/>
    </source>
</evidence>
<dbReference type="InterPro" id="IPR050188">
    <property type="entry name" value="RluA_PseudoU_synthase"/>
</dbReference>
<dbReference type="InParanoid" id="A0A2K3D895"/>
<dbReference type="OMA" id="HYINDAS"/>
<feature type="region of interest" description="Disordered" evidence="1">
    <location>
        <begin position="414"/>
        <end position="461"/>
    </location>
</feature>
<dbReference type="PANTHER" id="PTHR21600:SF52">
    <property type="entry name" value="PSEUDOURIDINE SYNTHASE RSUA_RLUA-LIKE DOMAIN-CONTAINING PROTEIN"/>
    <property type="match status" value="1"/>
</dbReference>
<dbReference type="STRING" id="3055.A0A2K3D895"/>
<dbReference type="Proteomes" id="UP000006906">
    <property type="component" value="Chromosome 11"/>
</dbReference>
<dbReference type="Gene3D" id="3.30.2350.10">
    <property type="entry name" value="Pseudouridine synthase"/>
    <property type="match status" value="1"/>
</dbReference>
<proteinExistence type="predicted"/>
<evidence type="ECO:0000259" key="2">
    <source>
        <dbReference type="Pfam" id="PF00849"/>
    </source>
</evidence>
<dbReference type="OrthoDB" id="424794at2759"/>
<dbReference type="Pfam" id="PF00849">
    <property type="entry name" value="PseudoU_synth_2"/>
    <property type="match status" value="1"/>
</dbReference>
<sequence>MDAPPPFSSGKDTRYPFEVTVLQQALQDPPLDKQLGVHIAHVVAAREGPASEVLAEQLGVPRDLVLRLLWFGALYYSPVAPLPHPDRMAGLAQEQLDRIHAVRAEGLARWGRDSKLQTARRLSSDEVVAAGGYLRAHCHPKRFPVAHSLKREDWAPRLLAVREDHVVVSKPPGLQVPPTVDNVQESLLACVERALSLPAGTLQPAHRLDAGTEGVVVLVRDSPAFAAYFRGLMADKATSERVRKTYRCLVSAPPPANLFPPGGTLLDESEVDAAGASAVTSSQATSSSSRSSSGCGAAGRLVHWVLEDQRAAGEMAHTVVVDEGTAGAQRCELKLKQVERVWLNEQAAVLWGIGSDSRTTTSGAAAGPGPAAYEVTVELVTGRTHQVRVQMAAIGCPLLGDHLYGALAAQGRLRRQQEQQGQHQGDAEGQHAAGSGHRVQSGEAASGSGQAHTAPPAPARGSVAEWCRPALEQQLAPVALQAHSLEVLEDGPMGAAPVLHCAGTPWWR</sequence>
<dbReference type="FunCoup" id="A0A2K3D895">
    <property type="interactions" value="238"/>
</dbReference>
<keyword evidence="4" id="KW-1185">Reference proteome</keyword>
<organism evidence="3 4">
    <name type="scientific">Chlamydomonas reinhardtii</name>
    <name type="common">Chlamydomonas smithii</name>
    <dbReference type="NCBI Taxonomy" id="3055"/>
    <lineage>
        <taxon>Eukaryota</taxon>
        <taxon>Viridiplantae</taxon>
        <taxon>Chlorophyta</taxon>
        <taxon>core chlorophytes</taxon>
        <taxon>Chlorophyceae</taxon>
        <taxon>CS clade</taxon>
        <taxon>Chlamydomonadales</taxon>
        <taxon>Chlamydomonadaceae</taxon>
        <taxon>Chlamydomonas</taxon>
    </lineage>
</organism>
<dbReference type="Gramene" id="PNW76757">
    <property type="protein sequence ID" value="PNW76757"/>
    <property type="gene ID" value="CHLRE_11g474850v5"/>
</dbReference>
<dbReference type="GO" id="GO:0000455">
    <property type="term" value="P:enzyme-directed rRNA pseudouridine synthesis"/>
    <property type="evidence" value="ECO:0000318"/>
    <property type="project" value="GO_Central"/>
</dbReference>
<reference evidence="3 4" key="1">
    <citation type="journal article" date="2007" name="Science">
        <title>The Chlamydomonas genome reveals the evolution of key animal and plant functions.</title>
        <authorList>
            <person name="Merchant S.S."/>
            <person name="Prochnik S.E."/>
            <person name="Vallon O."/>
            <person name="Harris E.H."/>
            <person name="Karpowicz S.J."/>
            <person name="Witman G.B."/>
            <person name="Terry A."/>
            <person name="Salamov A."/>
            <person name="Fritz-Laylin L.K."/>
            <person name="Marechal-Drouard L."/>
            <person name="Marshall W.F."/>
            <person name="Qu L.H."/>
            <person name="Nelson D.R."/>
            <person name="Sanderfoot A.A."/>
            <person name="Spalding M.H."/>
            <person name="Kapitonov V.V."/>
            <person name="Ren Q."/>
            <person name="Ferris P."/>
            <person name="Lindquist E."/>
            <person name="Shapiro H."/>
            <person name="Lucas S.M."/>
            <person name="Grimwood J."/>
            <person name="Schmutz J."/>
            <person name="Cardol P."/>
            <person name="Cerutti H."/>
            <person name="Chanfreau G."/>
            <person name="Chen C.L."/>
            <person name="Cognat V."/>
            <person name="Croft M.T."/>
            <person name="Dent R."/>
            <person name="Dutcher S."/>
            <person name="Fernandez E."/>
            <person name="Fukuzawa H."/>
            <person name="Gonzalez-Ballester D."/>
            <person name="Gonzalez-Halphen D."/>
            <person name="Hallmann A."/>
            <person name="Hanikenne M."/>
            <person name="Hippler M."/>
            <person name="Inwood W."/>
            <person name="Jabbari K."/>
            <person name="Kalanon M."/>
            <person name="Kuras R."/>
            <person name="Lefebvre P.A."/>
            <person name="Lemaire S.D."/>
            <person name="Lobanov A.V."/>
            <person name="Lohr M."/>
            <person name="Manuell A."/>
            <person name="Meier I."/>
            <person name="Mets L."/>
            <person name="Mittag M."/>
            <person name="Mittelmeier T."/>
            <person name="Moroney J.V."/>
            <person name="Moseley J."/>
            <person name="Napoli C."/>
            <person name="Nedelcu A.M."/>
            <person name="Niyogi K."/>
            <person name="Novoselov S.V."/>
            <person name="Paulsen I.T."/>
            <person name="Pazour G."/>
            <person name="Purton S."/>
            <person name="Ral J.P."/>
            <person name="Riano-Pachon D.M."/>
            <person name="Riekhof W."/>
            <person name="Rymarquis L."/>
            <person name="Schroda M."/>
            <person name="Stern D."/>
            <person name="Umen J."/>
            <person name="Willows R."/>
            <person name="Wilson N."/>
            <person name="Zimmer S.L."/>
            <person name="Allmer J."/>
            <person name="Balk J."/>
            <person name="Bisova K."/>
            <person name="Chen C.J."/>
            <person name="Elias M."/>
            <person name="Gendler K."/>
            <person name="Hauser C."/>
            <person name="Lamb M.R."/>
            <person name="Ledford H."/>
            <person name="Long J.C."/>
            <person name="Minagawa J."/>
            <person name="Page M.D."/>
            <person name="Pan J."/>
            <person name="Pootakham W."/>
            <person name="Roje S."/>
            <person name="Rose A."/>
            <person name="Stahlberg E."/>
            <person name="Terauchi A.M."/>
            <person name="Yang P."/>
            <person name="Ball S."/>
            <person name="Bowler C."/>
            <person name="Dieckmann C.L."/>
            <person name="Gladyshev V.N."/>
            <person name="Green P."/>
            <person name="Jorgensen R."/>
            <person name="Mayfield S."/>
            <person name="Mueller-Roeber B."/>
            <person name="Rajamani S."/>
            <person name="Sayre R.T."/>
            <person name="Brokstein P."/>
            <person name="Dubchak I."/>
            <person name="Goodstein D."/>
            <person name="Hornick L."/>
            <person name="Huang Y.W."/>
            <person name="Jhaveri J."/>
            <person name="Luo Y."/>
            <person name="Martinez D."/>
            <person name="Ngau W.C."/>
            <person name="Otillar B."/>
            <person name="Poliakov A."/>
            <person name="Porter A."/>
            <person name="Szajkowski L."/>
            <person name="Werner G."/>
            <person name="Zhou K."/>
            <person name="Grigoriev I.V."/>
            <person name="Rokhsar D.S."/>
            <person name="Grossman A.R."/>
        </authorList>
    </citation>
    <scope>NUCLEOTIDE SEQUENCE [LARGE SCALE GENOMIC DNA]</scope>
    <source>
        <strain evidence="4">CC-503</strain>
    </source>
</reference>
<dbReference type="KEGG" id="cre:CHLRE_11g474850v5"/>
<feature type="region of interest" description="Disordered" evidence="1">
    <location>
        <begin position="277"/>
        <end position="296"/>
    </location>
</feature>
<name>A0A2K3D895_CHLRE</name>
<dbReference type="RefSeq" id="XP_042919613.1">
    <property type="nucleotide sequence ID" value="XM_043067608.1"/>
</dbReference>
<gene>
    <name evidence="3" type="ORF">CHLRE_11g474850v5</name>
</gene>
<dbReference type="InterPro" id="IPR020103">
    <property type="entry name" value="PsdUridine_synth_cat_dom_sf"/>
</dbReference>
<dbReference type="PANTHER" id="PTHR21600">
    <property type="entry name" value="MITOCHONDRIAL RNA PSEUDOURIDINE SYNTHASE"/>
    <property type="match status" value="1"/>
</dbReference>